<evidence type="ECO:0000313" key="1">
    <source>
        <dbReference type="EMBL" id="OAL64204.1"/>
    </source>
</evidence>
<accession>A0A178EVU5</accession>
<gene>
    <name evidence="1" type="ORF">A7C99_4862</name>
</gene>
<dbReference type="VEuPathDB" id="FungiDB:TERG_12296"/>
<sequence>MHSYPMVTFTWFAESSQRRVKRAPQEDQEVLHVDQNIPFLAGLISSERDVQLVLPPAWLLSEQHDINTLASHSRPSVSLNDGIPELPIEWYPTCSWRCGTQIPRLGKR</sequence>
<reference evidence="1 2" key="1">
    <citation type="submission" date="2016-05" db="EMBL/GenBank/DDBJ databases">
        <title>Genome sequencing of Trichophyton rubrum CMCC(F)T1i isolated from hair.</title>
        <authorList>
            <person name="Zhan P."/>
            <person name="Tao Y."/>
            <person name="Liu W."/>
        </authorList>
    </citation>
    <scope>NUCLEOTIDE SEQUENCE [LARGE SCALE GENOMIC DNA]</scope>
    <source>
        <strain evidence="2">CMCC(F)T1i</strain>
    </source>
</reference>
<proteinExistence type="predicted"/>
<dbReference type="EMBL" id="LHPM01000017">
    <property type="protein sequence ID" value="OAL64204.1"/>
    <property type="molecule type" value="Genomic_DNA"/>
</dbReference>
<comment type="caution">
    <text evidence="1">The sequence shown here is derived from an EMBL/GenBank/DDBJ whole genome shotgun (WGS) entry which is preliminary data.</text>
</comment>
<evidence type="ECO:0000313" key="2">
    <source>
        <dbReference type="Proteomes" id="UP000243015"/>
    </source>
</evidence>
<name>A0A178EVU5_TRIRU</name>
<protein>
    <submittedName>
        <fullName evidence="1">Uncharacterized protein</fullName>
    </submittedName>
</protein>
<dbReference type="Proteomes" id="UP000243015">
    <property type="component" value="Unassembled WGS sequence"/>
</dbReference>
<organism evidence="1 2">
    <name type="scientific">Trichophyton rubrum</name>
    <name type="common">Athlete's foot fungus</name>
    <name type="synonym">Epidermophyton rubrum</name>
    <dbReference type="NCBI Taxonomy" id="5551"/>
    <lineage>
        <taxon>Eukaryota</taxon>
        <taxon>Fungi</taxon>
        <taxon>Dikarya</taxon>
        <taxon>Ascomycota</taxon>
        <taxon>Pezizomycotina</taxon>
        <taxon>Eurotiomycetes</taxon>
        <taxon>Eurotiomycetidae</taxon>
        <taxon>Onygenales</taxon>
        <taxon>Arthrodermataceae</taxon>
        <taxon>Trichophyton</taxon>
    </lineage>
</organism>
<dbReference type="AlphaFoldDB" id="A0A178EVU5"/>